<sequence length="118" mass="12603">MKRIAIALAFAVAPFAAQADSVHLQKPLSGATLVGTQADMSVHYSLTEDNAFEVTAVYVGKDAPEQPHKLVMALQEGDAVSFSLPGYRGEIFTFERDGNRLEVSNGAATWKTGDKSSS</sequence>
<dbReference type="EMBL" id="JAEKJZ010000009">
    <property type="protein sequence ID" value="MBN9673979.1"/>
    <property type="molecule type" value="Genomic_DNA"/>
</dbReference>
<dbReference type="RefSeq" id="WP_207144281.1">
    <property type="nucleotide sequence ID" value="NZ_JAEKJZ010000009.1"/>
</dbReference>
<accession>A0A939J7M1</accession>
<feature type="chain" id="PRO_5037358450" description="Membrane-bound lysozyme inhibitor of c-type lysozyme MliC" evidence="1">
    <location>
        <begin position="20"/>
        <end position="118"/>
    </location>
</feature>
<proteinExistence type="predicted"/>
<keyword evidence="1" id="KW-0732">Signal</keyword>
<protein>
    <recommendedName>
        <fullName evidence="4">Membrane-bound lysozyme inhibitor of c-type lysozyme MliC</fullName>
    </recommendedName>
</protein>
<feature type="signal peptide" evidence="1">
    <location>
        <begin position="1"/>
        <end position="19"/>
    </location>
</feature>
<evidence type="ECO:0000313" key="3">
    <source>
        <dbReference type="Proteomes" id="UP000664096"/>
    </source>
</evidence>
<reference evidence="2" key="1">
    <citation type="submission" date="2020-12" db="EMBL/GenBank/DDBJ databases">
        <title>Oil enriched cultivation method for isolating marine PHA-producing bacteria.</title>
        <authorList>
            <person name="Zheng W."/>
            <person name="Yu S."/>
            <person name="Huang Y."/>
        </authorList>
    </citation>
    <scope>NUCLEOTIDE SEQUENCE</scope>
    <source>
        <strain evidence="2">SY-2-12</strain>
    </source>
</reference>
<dbReference type="Proteomes" id="UP000664096">
    <property type="component" value="Unassembled WGS sequence"/>
</dbReference>
<evidence type="ECO:0000256" key="1">
    <source>
        <dbReference type="SAM" id="SignalP"/>
    </source>
</evidence>
<evidence type="ECO:0000313" key="2">
    <source>
        <dbReference type="EMBL" id="MBN9673979.1"/>
    </source>
</evidence>
<name>A0A939J7M1_9HYPH</name>
<evidence type="ECO:0008006" key="4">
    <source>
        <dbReference type="Google" id="ProtNLM"/>
    </source>
</evidence>
<dbReference type="AlphaFoldDB" id="A0A939J7M1"/>
<comment type="caution">
    <text evidence="2">The sequence shown here is derived from an EMBL/GenBank/DDBJ whole genome shotgun (WGS) entry which is preliminary data.</text>
</comment>
<gene>
    <name evidence="2" type="ORF">JF539_26715</name>
</gene>
<organism evidence="2 3">
    <name type="scientific">Roseibium aggregatum</name>
    <dbReference type="NCBI Taxonomy" id="187304"/>
    <lineage>
        <taxon>Bacteria</taxon>
        <taxon>Pseudomonadati</taxon>
        <taxon>Pseudomonadota</taxon>
        <taxon>Alphaproteobacteria</taxon>
        <taxon>Hyphomicrobiales</taxon>
        <taxon>Stappiaceae</taxon>
        <taxon>Roseibium</taxon>
    </lineage>
</organism>